<feature type="region of interest" description="Disordered" evidence="1">
    <location>
        <begin position="53"/>
        <end position="109"/>
    </location>
</feature>
<evidence type="ECO:0000313" key="3">
    <source>
        <dbReference type="Proteomes" id="UP001178507"/>
    </source>
</evidence>
<accession>A0AA36IJI2</accession>
<organism evidence="2 3">
    <name type="scientific">Effrenium voratum</name>
    <dbReference type="NCBI Taxonomy" id="2562239"/>
    <lineage>
        <taxon>Eukaryota</taxon>
        <taxon>Sar</taxon>
        <taxon>Alveolata</taxon>
        <taxon>Dinophyceae</taxon>
        <taxon>Suessiales</taxon>
        <taxon>Symbiodiniaceae</taxon>
        <taxon>Effrenium</taxon>
    </lineage>
</organism>
<dbReference type="AlphaFoldDB" id="A0AA36IJI2"/>
<keyword evidence="3" id="KW-1185">Reference proteome</keyword>
<reference evidence="2" key="1">
    <citation type="submission" date="2023-08" db="EMBL/GenBank/DDBJ databases">
        <authorList>
            <person name="Chen Y."/>
            <person name="Shah S."/>
            <person name="Dougan E. K."/>
            <person name="Thang M."/>
            <person name="Chan C."/>
        </authorList>
    </citation>
    <scope>NUCLEOTIDE SEQUENCE</scope>
</reference>
<feature type="non-terminal residue" evidence="2">
    <location>
        <position position="1"/>
    </location>
</feature>
<feature type="region of interest" description="Disordered" evidence="1">
    <location>
        <begin position="1"/>
        <end position="31"/>
    </location>
</feature>
<feature type="compositionally biased region" description="Basic and acidic residues" evidence="1">
    <location>
        <begin position="15"/>
        <end position="31"/>
    </location>
</feature>
<name>A0AA36IJI2_9DINO</name>
<feature type="compositionally biased region" description="Low complexity" evidence="1">
    <location>
        <begin position="97"/>
        <end position="107"/>
    </location>
</feature>
<comment type="caution">
    <text evidence="2">The sequence shown here is derived from an EMBL/GenBank/DDBJ whole genome shotgun (WGS) entry which is preliminary data.</text>
</comment>
<dbReference type="EMBL" id="CAUJNA010001600">
    <property type="protein sequence ID" value="CAJ1387893.1"/>
    <property type="molecule type" value="Genomic_DNA"/>
</dbReference>
<protein>
    <submittedName>
        <fullName evidence="2">Uncharacterized protein</fullName>
    </submittedName>
</protein>
<evidence type="ECO:0000313" key="2">
    <source>
        <dbReference type="EMBL" id="CAJ1387893.1"/>
    </source>
</evidence>
<proteinExistence type="predicted"/>
<gene>
    <name evidence="2" type="ORF">EVOR1521_LOCUS13870</name>
</gene>
<dbReference type="Proteomes" id="UP001178507">
    <property type="component" value="Unassembled WGS sequence"/>
</dbReference>
<sequence>MQRNDSLSEMMGEQGRGRGLADLKGRDPLDRRIEVEKKEKYGQALREQMAMNSARGPGETTMTSAPMSPLPPPSRGSSVTRTAGEAVLGSPHSVLHGPPGADAPAAAKVAQVQELMRQRLHAVSEEQQRQWQ</sequence>
<evidence type="ECO:0000256" key="1">
    <source>
        <dbReference type="SAM" id="MobiDB-lite"/>
    </source>
</evidence>